<protein>
    <submittedName>
        <fullName evidence="1">Uncharacterized protein</fullName>
    </submittedName>
</protein>
<sequence length="291" mass="32762">MNGSAIVIVEDQGGAIVIVEVPSVFSSGSSPSSHLALRRSSPLSFCRIGGEMAKTAKNKSTERRDGHLKMEAEVRKWWDESDVFNAEAKDQPPKPGEKFFGSFPFPYMNGYLHLGHAFSLSKLEFAAAYHRLRGANVLLPFGFHCTGMPIKASADKLRREIEIFGYPPVFPLLETEQTTEPKPEAGPSERNNESQPDKFKGKKVQNGLENRYGEIPMGDYARLWSIRCRNCQISRSCSMASVFSSVGRGRSQGFWTWCRLEEVVYHDRHQPVFRFVCEMADEKVEIIGKDC</sequence>
<evidence type="ECO:0000313" key="2">
    <source>
        <dbReference type="Proteomes" id="UP001055879"/>
    </source>
</evidence>
<dbReference type="EMBL" id="CM042062">
    <property type="protein sequence ID" value="KAI3669041.1"/>
    <property type="molecule type" value="Genomic_DNA"/>
</dbReference>
<name>A0ACB8XLF2_ARCLA</name>
<gene>
    <name evidence="1" type="ORF">L6452_40261</name>
</gene>
<reference evidence="1 2" key="2">
    <citation type="journal article" date="2022" name="Mol. Ecol. Resour.">
        <title>The genomes of chicory, endive, great burdock and yacon provide insights into Asteraceae paleo-polyploidization history and plant inulin production.</title>
        <authorList>
            <person name="Fan W."/>
            <person name="Wang S."/>
            <person name="Wang H."/>
            <person name="Wang A."/>
            <person name="Jiang F."/>
            <person name="Liu H."/>
            <person name="Zhao H."/>
            <person name="Xu D."/>
            <person name="Zhang Y."/>
        </authorList>
    </citation>
    <scope>NUCLEOTIDE SEQUENCE [LARGE SCALE GENOMIC DNA]</scope>
    <source>
        <strain evidence="2">cv. Niubang</strain>
    </source>
</reference>
<comment type="caution">
    <text evidence="1">The sequence shown here is derived from an EMBL/GenBank/DDBJ whole genome shotgun (WGS) entry which is preliminary data.</text>
</comment>
<dbReference type="Proteomes" id="UP001055879">
    <property type="component" value="Linkage Group LG16"/>
</dbReference>
<organism evidence="1 2">
    <name type="scientific">Arctium lappa</name>
    <name type="common">Greater burdock</name>
    <name type="synonym">Lappa major</name>
    <dbReference type="NCBI Taxonomy" id="4217"/>
    <lineage>
        <taxon>Eukaryota</taxon>
        <taxon>Viridiplantae</taxon>
        <taxon>Streptophyta</taxon>
        <taxon>Embryophyta</taxon>
        <taxon>Tracheophyta</taxon>
        <taxon>Spermatophyta</taxon>
        <taxon>Magnoliopsida</taxon>
        <taxon>eudicotyledons</taxon>
        <taxon>Gunneridae</taxon>
        <taxon>Pentapetalae</taxon>
        <taxon>asterids</taxon>
        <taxon>campanulids</taxon>
        <taxon>Asterales</taxon>
        <taxon>Asteraceae</taxon>
        <taxon>Carduoideae</taxon>
        <taxon>Cardueae</taxon>
        <taxon>Arctiinae</taxon>
        <taxon>Arctium</taxon>
    </lineage>
</organism>
<accession>A0ACB8XLF2</accession>
<proteinExistence type="predicted"/>
<keyword evidence="2" id="KW-1185">Reference proteome</keyword>
<evidence type="ECO:0000313" key="1">
    <source>
        <dbReference type="EMBL" id="KAI3669041.1"/>
    </source>
</evidence>
<reference evidence="2" key="1">
    <citation type="journal article" date="2022" name="Mol. Ecol. Resour.">
        <title>The genomes of chicory, endive, great burdock and yacon provide insights into Asteraceae palaeo-polyploidization history and plant inulin production.</title>
        <authorList>
            <person name="Fan W."/>
            <person name="Wang S."/>
            <person name="Wang H."/>
            <person name="Wang A."/>
            <person name="Jiang F."/>
            <person name="Liu H."/>
            <person name="Zhao H."/>
            <person name="Xu D."/>
            <person name="Zhang Y."/>
        </authorList>
    </citation>
    <scope>NUCLEOTIDE SEQUENCE [LARGE SCALE GENOMIC DNA]</scope>
    <source>
        <strain evidence="2">cv. Niubang</strain>
    </source>
</reference>